<protein>
    <recommendedName>
        <fullName evidence="3">Nucleotidyltransferase</fullName>
    </recommendedName>
</protein>
<organism evidence="1 2">
    <name type="scientific">Proteus phage vB_PmiM_Pm5461</name>
    <dbReference type="NCBI Taxonomy" id="1636250"/>
    <lineage>
        <taxon>Viruses</taxon>
        <taxon>Duplodnaviria</taxon>
        <taxon>Heunggongvirae</taxon>
        <taxon>Uroviricota</taxon>
        <taxon>Caudoviricetes</taxon>
        <taxon>Pantevenvirales</taxon>
        <taxon>Straboviridae</taxon>
        <taxon>Bragavirus</taxon>
        <taxon>Bragavirus pm5461</taxon>
    </lineage>
</organism>
<dbReference type="RefSeq" id="YP_009195668.1">
    <property type="nucleotide sequence ID" value="NC_028762.1"/>
</dbReference>
<dbReference type="KEGG" id="vg:26622794"/>
<evidence type="ECO:0000313" key="2">
    <source>
        <dbReference type="Proteomes" id="UP000202749"/>
    </source>
</evidence>
<dbReference type="InterPro" id="IPR043519">
    <property type="entry name" value="NT_sf"/>
</dbReference>
<dbReference type="GeneID" id="26622794"/>
<dbReference type="EMBL" id="KP890823">
    <property type="protein sequence ID" value="AKA62112.1"/>
    <property type="molecule type" value="Genomic_DNA"/>
</dbReference>
<gene>
    <name evidence="1" type="ORF">Pm5461_246</name>
</gene>
<dbReference type="Proteomes" id="UP000202749">
    <property type="component" value="Segment"/>
</dbReference>
<evidence type="ECO:0008006" key="3">
    <source>
        <dbReference type="Google" id="ProtNLM"/>
    </source>
</evidence>
<proteinExistence type="predicted"/>
<sequence>MISKILSDNNINYHIIGGAARDYYYKTPPRDIDYWVRPLDMEKFRGLMISKGYTETPHEEPHFTDKWTTLFQRDNNDILVAKTSLKETIDRFDANINQFTIINHQIKFLGDYHPDEYGLVILDKNLPEHRIKYLKEICDKLKIAY</sequence>
<dbReference type="SUPFAM" id="SSF81301">
    <property type="entry name" value="Nucleotidyltransferase"/>
    <property type="match status" value="1"/>
</dbReference>
<dbReference type="Gene3D" id="3.30.460.40">
    <property type="match status" value="1"/>
</dbReference>
<keyword evidence="2" id="KW-1185">Reference proteome</keyword>
<accession>A0A0G2SSS2</accession>
<evidence type="ECO:0000313" key="1">
    <source>
        <dbReference type="EMBL" id="AKA62112.1"/>
    </source>
</evidence>
<reference evidence="1 2" key="1">
    <citation type="submission" date="2015-03" db="EMBL/GenBank/DDBJ databases">
        <authorList>
            <person name="Melo L.D.R."/>
            <person name="Veiga P."/>
            <person name="Cerca N."/>
            <person name="Kropinski A.M."/>
            <person name="Azeredo J."/>
            <person name="Almeida C."/>
            <person name="Sillankorva S."/>
        </authorList>
    </citation>
    <scope>NUCLEOTIDE SEQUENCE [LARGE SCALE GENOMIC DNA]</scope>
</reference>
<name>A0A0G2SSS2_9CAUD</name>